<name>A0A1I3LQK5_9ACTN</name>
<sequence length="169" mass="17877">MPKSLADGHIKLAILTTAPANLAAPTVAELNAGINAACRILASDFTFGPTDSDKVAEKALCDINNVNAIGASNYQAGLTIFRYFNAATGVADPTEDSLFTATKVKGTTLYIYARETGKLETSPWATSDEIFLGGAVLTDTPQRPSDAGGYIKRRVPMEPQSMFPYIAVA</sequence>
<protein>
    <submittedName>
        <fullName evidence="1">Uncharacterized protein</fullName>
    </submittedName>
</protein>
<keyword evidence="2" id="KW-1185">Reference proteome</keyword>
<dbReference type="AlphaFoldDB" id="A0A1I3LQK5"/>
<dbReference type="EMBL" id="FOQG01000014">
    <property type="protein sequence ID" value="SFI87011.1"/>
    <property type="molecule type" value="Genomic_DNA"/>
</dbReference>
<dbReference type="Pfam" id="PF25595">
    <property type="entry name" value="Phage_TTP_16"/>
    <property type="match status" value="1"/>
</dbReference>
<dbReference type="RefSeq" id="WP_091115405.1">
    <property type="nucleotide sequence ID" value="NZ_BKAF01000017.1"/>
</dbReference>
<gene>
    <name evidence="1" type="ORF">SAMN05216561_11458</name>
</gene>
<dbReference type="Proteomes" id="UP000198649">
    <property type="component" value="Unassembled WGS sequence"/>
</dbReference>
<dbReference type="STRING" id="1005945.SAMN05216561_11458"/>
<accession>A0A1I3LQK5</accession>
<evidence type="ECO:0000313" key="1">
    <source>
        <dbReference type="EMBL" id="SFI87011.1"/>
    </source>
</evidence>
<proteinExistence type="predicted"/>
<organism evidence="1 2">
    <name type="scientific">Nocardioides psychrotolerans</name>
    <dbReference type="NCBI Taxonomy" id="1005945"/>
    <lineage>
        <taxon>Bacteria</taxon>
        <taxon>Bacillati</taxon>
        <taxon>Actinomycetota</taxon>
        <taxon>Actinomycetes</taxon>
        <taxon>Propionibacteriales</taxon>
        <taxon>Nocardioidaceae</taxon>
        <taxon>Nocardioides</taxon>
    </lineage>
</organism>
<dbReference type="OrthoDB" id="4954823at2"/>
<reference evidence="1 2" key="1">
    <citation type="submission" date="2016-10" db="EMBL/GenBank/DDBJ databases">
        <authorList>
            <person name="de Groot N.N."/>
        </authorList>
    </citation>
    <scope>NUCLEOTIDE SEQUENCE [LARGE SCALE GENOMIC DNA]</scope>
    <source>
        <strain evidence="1 2">CGMCC 1.11156</strain>
    </source>
</reference>
<evidence type="ECO:0000313" key="2">
    <source>
        <dbReference type="Proteomes" id="UP000198649"/>
    </source>
</evidence>
<dbReference type="InterPro" id="IPR058009">
    <property type="entry name" value="TTP_Phage_16"/>
</dbReference>